<organism evidence="1 2">
    <name type="scientific">Trifolium pratense</name>
    <name type="common">Red clover</name>
    <dbReference type="NCBI Taxonomy" id="57577"/>
    <lineage>
        <taxon>Eukaryota</taxon>
        <taxon>Viridiplantae</taxon>
        <taxon>Streptophyta</taxon>
        <taxon>Embryophyta</taxon>
        <taxon>Tracheophyta</taxon>
        <taxon>Spermatophyta</taxon>
        <taxon>Magnoliopsida</taxon>
        <taxon>eudicotyledons</taxon>
        <taxon>Gunneridae</taxon>
        <taxon>Pentapetalae</taxon>
        <taxon>rosids</taxon>
        <taxon>fabids</taxon>
        <taxon>Fabales</taxon>
        <taxon>Fabaceae</taxon>
        <taxon>Papilionoideae</taxon>
        <taxon>50 kb inversion clade</taxon>
        <taxon>NPAAA clade</taxon>
        <taxon>Hologalegina</taxon>
        <taxon>IRL clade</taxon>
        <taxon>Trifolieae</taxon>
        <taxon>Trifolium</taxon>
    </lineage>
</organism>
<accession>A0ACB0IX47</accession>
<gene>
    <name evidence="1" type="ORF">MILVUS5_LOCUS7567</name>
</gene>
<sequence length="454" mass="53464">MGDFNDILSNEEKRSRDDHPPWRIRGFREAIQDCNLIDIPLQGYPFTWIRRRGKPDMVEEKLDRAMATQRWIDLFPNSKLSNLIADRSNHSPILLSLIDRDNRNVKRPFRFENAWLKENELQNVVTSSWRRDEELEVLEKLNQRREDLERWGKHMRLRFKKDIDQCRVGLEALREAGAFHEEYTTTRNKMIPTYPEIHRYLHLKDNGDYTDPKSKSFQENYDKLMQEYVDKQNELPLELQANDAEVLHFATNTWLKVNGGKKKGRSVGCGNLSSNLKKSQSGYIDSSTSNATCQSQQPNIEEIRQLWRSNQEEMDAAVQKAVEASQKVDEEKREKMQQGLLARMQEERDDMQTKLKRLEDMMMQPQRMPTPSYNNHQPYQIVPPNHYQVQSSNNQSQGPRLPPPRRPNMQQPQSYNRLQMAPYQSQTDMYRPNMHDMNQPPISIPHMPVGGVND</sequence>
<proteinExistence type="predicted"/>
<evidence type="ECO:0000313" key="1">
    <source>
        <dbReference type="EMBL" id="CAJ2637184.1"/>
    </source>
</evidence>
<comment type="caution">
    <text evidence="1">The sequence shown here is derived from an EMBL/GenBank/DDBJ whole genome shotgun (WGS) entry which is preliminary data.</text>
</comment>
<protein>
    <submittedName>
        <fullName evidence="1">Uncharacterized protein</fullName>
    </submittedName>
</protein>
<dbReference type="EMBL" id="CASHSV030000013">
    <property type="protein sequence ID" value="CAJ2637184.1"/>
    <property type="molecule type" value="Genomic_DNA"/>
</dbReference>
<dbReference type="Proteomes" id="UP001177021">
    <property type="component" value="Unassembled WGS sequence"/>
</dbReference>
<name>A0ACB0IX47_TRIPR</name>
<reference evidence="1" key="1">
    <citation type="submission" date="2023-10" db="EMBL/GenBank/DDBJ databases">
        <authorList>
            <person name="Rodriguez Cubillos JULIANA M."/>
            <person name="De Vega J."/>
        </authorList>
    </citation>
    <scope>NUCLEOTIDE SEQUENCE</scope>
</reference>
<keyword evidence="2" id="KW-1185">Reference proteome</keyword>
<evidence type="ECO:0000313" key="2">
    <source>
        <dbReference type="Proteomes" id="UP001177021"/>
    </source>
</evidence>